<evidence type="ECO:0000256" key="6">
    <source>
        <dbReference type="RuleBase" id="RU362109"/>
    </source>
</evidence>
<evidence type="ECO:0000256" key="2">
    <source>
        <dbReference type="ARBA" id="ARBA00022741"/>
    </source>
</evidence>
<evidence type="ECO:0000256" key="1">
    <source>
        <dbReference type="ARBA" id="ARBA00022679"/>
    </source>
</evidence>
<proteinExistence type="inferred from homology"/>
<dbReference type="Gene3D" id="3.10.110.10">
    <property type="entry name" value="Ubiquitin Conjugating Enzyme"/>
    <property type="match status" value="1"/>
</dbReference>
<dbReference type="AlphaFoldDB" id="A0A0P9ET83"/>
<dbReference type="Proteomes" id="UP000053890">
    <property type="component" value="Unassembled WGS sequence"/>
</dbReference>
<dbReference type="STRING" id="578459.A0A0P9ET83"/>
<dbReference type="InterPro" id="IPR016135">
    <property type="entry name" value="UBQ-conjugating_enzyme/RWD"/>
</dbReference>
<dbReference type="EMBL" id="KQ474087">
    <property type="protein sequence ID" value="KPV72457.1"/>
    <property type="molecule type" value="Genomic_DNA"/>
</dbReference>
<dbReference type="GO" id="GO:0005524">
    <property type="term" value="F:ATP binding"/>
    <property type="evidence" value="ECO:0007669"/>
    <property type="project" value="UniProtKB-UniRule"/>
</dbReference>
<sequence>GTAYEGGRFEVDIVAPDRYPFEPLKIKFVTKVYHPNISSASGYICLDILNKSWSPVYTLRTCLVSLQALLSSPEPTDPQDAEVAKHYLTDRRGFEATAKFWTEEKEKEKEKERTDGPKTLARLAGLDYRDVQAFADMGFPPEHVVDTLKFLNYRDGNKANVGEEAVVMRLMG</sequence>
<dbReference type="InterPro" id="IPR009060">
    <property type="entry name" value="UBA-like_sf"/>
</dbReference>
<feature type="domain" description="UBC core" evidence="7">
    <location>
        <begin position="1"/>
        <end position="107"/>
    </location>
</feature>
<evidence type="ECO:0000259" key="7">
    <source>
        <dbReference type="PROSITE" id="PS50127"/>
    </source>
</evidence>
<keyword evidence="2 6" id="KW-0547">Nucleotide-binding</keyword>
<comment type="similarity">
    <text evidence="6">Belongs to the ubiquitin-conjugating enzyme family.</text>
</comment>
<organism evidence="8 9">
    <name type="scientific">Rhodotorula graminis (strain WP1)</name>
    <dbReference type="NCBI Taxonomy" id="578459"/>
    <lineage>
        <taxon>Eukaryota</taxon>
        <taxon>Fungi</taxon>
        <taxon>Dikarya</taxon>
        <taxon>Basidiomycota</taxon>
        <taxon>Pucciniomycotina</taxon>
        <taxon>Microbotryomycetes</taxon>
        <taxon>Sporidiobolales</taxon>
        <taxon>Sporidiobolaceae</taxon>
        <taxon>Rhodotorula</taxon>
    </lineage>
</organism>
<dbReference type="GeneID" id="28972854"/>
<keyword evidence="1" id="KW-0808">Transferase</keyword>
<evidence type="ECO:0000256" key="3">
    <source>
        <dbReference type="ARBA" id="ARBA00022786"/>
    </source>
</evidence>
<dbReference type="InterPro" id="IPR000608">
    <property type="entry name" value="UBC"/>
</dbReference>
<dbReference type="SMART" id="SM00212">
    <property type="entry name" value="UBCc"/>
    <property type="match status" value="1"/>
</dbReference>
<evidence type="ECO:0000256" key="5">
    <source>
        <dbReference type="PROSITE-ProRule" id="PRU10133"/>
    </source>
</evidence>
<protein>
    <recommendedName>
        <fullName evidence="7">UBC core domain-containing protein</fullName>
    </recommendedName>
</protein>
<dbReference type="RefSeq" id="XP_018268506.1">
    <property type="nucleotide sequence ID" value="XM_018412405.1"/>
</dbReference>
<evidence type="ECO:0000313" key="9">
    <source>
        <dbReference type="Proteomes" id="UP000053890"/>
    </source>
</evidence>
<evidence type="ECO:0000256" key="4">
    <source>
        <dbReference type="ARBA" id="ARBA00022840"/>
    </source>
</evidence>
<dbReference type="GO" id="GO:0016740">
    <property type="term" value="F:transferase activity"/>
    <property type="evidence" value="ECO:0007669"/>
    <property type="project" value="UniProtKB-KW"/>
</dbReference>
<dbReference type="OrthoDB" id="9993688at2759"/>
<feature type="active site" description="Glycyl thioester intermediate" evidence="5">
    <location>
        <position position="45"/>
    </location>
</feature>
<dbReference type="InterPro" id="IPR023313">
    <property type="entry name" value="UBQ-conjugating_AS"/>
</dbReference>
<dbReference type="Gene3D" id="1.10.8.10">
    <property type="entry name" value="DNA helicase RuvA subunit, C-terminal domain"/>
    <property type="match status" value="1"/>
</dbReference>
<reference evidence="8 9" key="1">
    <citation type="journal article" date="2015" name="Front. Microbiol.">
        <title>Genome sequence of the plant growth promoting endophytic yeast Rhodotorula graminis WP1.</title>
        <authorList>
            <person name="Firrincieli A."/>
            <person name="Otillar R."/>
            <person name="Salamov A."/>
            <person name="Schmutz J."/>
            <person name="Khan Z."/>
            <person name="Redman R.S."/>
            <person name="Fleck N.D."/>
            <person name="Lindquist E."/>
            <person name="Grigoriev I.V."/>
            <person name="Doty S.L."/>
        </authorList>
    </citation>
    <scope>NUCLEOTIDE SEQUENCE [LARGE SCALE GENOMIC DNA]</scope>
    <source>
        <strain evidence="8 9">WP1</strain>
    </source>
</reference>
<keyword evidence="4 6" id="KW-0067">ATP-binding</keyword>
<dbReference type="SUPFAM" id="SSF54495">
    <property type="entry name" value="UBC-like"/>
    <property type="match status" value="1"/>
</dbReference>
<keyword evidence="3 6" id="KW-0833">Ubl conjugation pathway</keyword>
<feature type="non-terminal residue" evidence="8">
    <location>
        <position position="1"/>
    </location>
</feature>
<dbReference type="SUPFAM" id="SSF46934">
    <property type="entry name" value="UBA-like"/>
    <property type="match status" value="1"/>
</dbReference>
<dbReference type="Pfam" id="PF00179">
    <property type="entry name" value="UQ_con"/>
    <property type="match status" value="1"/>
</dbReference>
<dbReference type="PANTHER" id="PTHR24068">
    <property type="entry name" value="UBIQUITIN-CONJUGATING ENZYME E2"/>
    <property type="match status" value="1"/>
</dbReference>
<dbReference type="OMA" id="KENVGHE"/>
<dbReference type="CDD" id="cd14311">
    <property type="entry name" value="UBA_II_E2_UBC1"/>
    <property type="match status" value="1"/>
</dbReference>
<dbReference type="PROSITE" id="PS00183">
    <property type="entry name" value="UBC_1"/>
    <property type="match status" value="1"/>
</dbReference>
<dbReference type="InterPro" id="IPR015368">
    <property type="entry name" value="UBA_C_fun"/>
</dbReference>
<dbReference type="Pfam" id="PF09288">
    <property type="entry name" value="UBA_3"/>
    <property type="match status" value="1"/>
</dbReference>
<evidence type="ECO:0000313" key="8">
    <source>
        <dbReference type="EMBL" id="KPV72457.1"/>
    </source>
</evidence>
<name>A0A0P9ET83_RHOGW</name>
<accession>A0A0P9ET83</accession>
<gene>
    <name evidence="8" type="ORF">RHOBADRAFT_18109</name>
</gene>
<dbReference type="PROSITE" id="PS50127">
    <property type="entry name" value="UBC_2"/>
    <property type="match status" value="1"/>
</dbReference>
<keyword evidence="9" id="KW-1185">Reference proteome</keyword>